<accession>A0A7W7KDS6</accession>
<dbReference type="RefSeq" id="WP_184249768.1">
    <property type="nucleotide sequence ID" value="NZ_JACHLR010000026.1"/>
</dbReference>
<dbReference type="Pfam" id="PF24096">
    <property type="entry name" value="DUF7379"/>
    <property type="match status" value="1"/>
</dbReference>
<protein>
    <recommendedName>
        <fullName evidence="1">DUF7379 domain-containing protein</fullName>
    </recommendedName>
</protein>
<evidence type="ECO:0000313" key="3">
    <source>
        <dbReference type="Proteomes" id="UP000555448"/>
    </source>
</evidence>
<keyword evidence="3" id="KW-1185">Reference proteome</keyword>
<feature type="domain" description="DUF7379" evidence="1">
    <location>
        <begin position="155"/>
        <end position="200"/>
    </location>
</feature>
<sequence>MPEDDGRRSFGAEPEAQLRIDVPLGANESAALLVEDESGLLTWQVADAAASPEDVRRGEQVVASFTVPLSARGEGEPGRRSFIGDFLMDKLIEPVRIHVLRFLAGRTIDTLVDWIEGDLIAGPIVIADPAPATWKVGALSLAAARIPADRPARVLLMVHGTFSTTLGNFGALDPGVLRAAIDGYDLVLGYDHRTLARRPSTTPPRSWRCSTRSTCPKAARSMRLRTAIALRPVGMILLAGHS</sequence>
<evidence type="ECO:0000313" key="2">
    <source>
        <dbReference type="EMBL" id="MBB4860625.1"/>
    </source>
</evidence>
<evidence type="ECO:0000259" key="1">
    <source>
        <dbReference type="Pfam" id="PF24096"/>
    </source>
</evidence>
<comment type="caution">
    <text evidence="2">The sequence shown here is derived from an EMBL/GenBank/DDBJ whole genome shotgun (WGS) entry which is preliminary data.</text>
</comment>
<reference evidence="2 3" key="1">
    <citation type="submission" date="2020-08" db="EMBL/GenBank/DDBJ databases">
        <title>Functional genomics of gut bacteria from endangered species of beetles.</title>
        <authorList>
            <person name="Carlos-Shanley C."/>
        </authorList>
    </citation>
    <scope>NUCLEOTIDE SEQUENCE [LARGE SCALE GENOMIC DNA]</scope>
    <source>
        <strain evidence="2 3">S00245</strain>
    </source>
</reference>
<dbReference type="EMBL" id="JACHLR010000026">
    <property type="protein sequence ID" value="MBB4860625.1"/>
    <property type="molecule type" value="Genomic_DNA"/>
</dbReference>
<name>A0A7W7KDS6_9SPHN</name>
<proteinExistence type="predicted"/>
<gene>
    <name evidence="2" type="ORF">HNO88_003969</name>
</gene>
<organism evidence="2 3">
    <name type="scientific">Novosphingobium chloroacetimidivorans</name>
    <dbReference type="NCBI Taxonomy" id="1428314"/>
    <lineage>
        <taxon>Bacteria</taxon>
        <taxon>Pseudomonadati</taxon>
        <taxon>Pseudomonadota</taxon>
        <taxon>Alphaproteobacteria</taxon>
        <taxon>Sphingomonadales</taxon>
        <taxon>Sphingomonadaceae</taxon>
        <taxon>Novosphingobium</taxon>
    </lineage>
</organism>
<dbReference type="InterPro" id="IPR055803">
    <property type="entry name" value="DUF7379"/>
</dbReference>
<dbReference type="AlphaFoldDB" id="A0A7W7KDS6"/>
<dbReference type="Proteomes" id="UP000555448">
    <property type="component" value="Unassembled WGS sequence"/>
</dbReference>